<feature type="signal peptide" evidence="1">
    <location>
        <begin position="1"/>
        <end position="20"/>
    </location>
</feature>
<evidence type="ECO:0000313" key="3">
    <source>
        <dbReference type="Proteomes" id="UP000199754"/>
    </source>
</evidence>
<proteinExistence type="predicted"/>
<evidence type="ECO:0000313" key="2">
    <source>
        <dbReference type="EMBL" id="ASM74649.1"/>
    </source>
</evidence>
<protein>
    <submittedName>
        <fullName evidence="2">Uncharacterized protein</fullName>
    </submittedName>
</protein>
<accession>A0A221K6N0</accession>
<geneLocation type="plasmid" evidence="2 3">
    <name>pSMR1-1</name>
</geneLocation>
<reference evidence="2 3" key="1">
    <citation type="submission" date="2017-07" db="EMBL/GenBank/DDBJ databases">
        <title>Genome Sequence of Sulfitobacter pseudonitzschiae Strain SMR1 Isolated from a culture of the Diatom Skeletonema marinoi.</title>
        <authorList>
            <person name="Topel M."/>
            <person name="Pinder M.I.M."/>
            <person name="Johansson O.N."/>
            <person name="Kourtchenko O."/>
            <person name="Godhe A."/>
            <person name="Clarke A.K."/>
        </authorList>
    </citation>
    <scope>NUCLEOTIDE SEQUENCE [LARGE SCALE GENOMIC DNA]</scope>
    <source>
        <strain evidence="2 3">SMR1</strain>
        <plasmid evidence="2 3">pSMR1-1</plasmid>
    </source>
</reference>
<evidence type="ECO:0000256" key="1">
    <source>
        <dbReference type="SAM" id="SignalP"/>
    </source>
</evidence>
<dbReference type="KEGG" id="spse:SULPSESMR1_04954"/>
<dbReference type="RefSeq" id="WP_089422672.1">
    <property type="nucleotide sequence ID" value="NZ_CP022416.1"/>
</dbReference>
<organism evidence="2 3">
    <name type="scientific">Pseudosulfitobacter pseudonitzschiae</name>
    <dbReference type="NCBI Taxonomy" id="1402135"/>
    <lineage>
        <taxon>Bacteria</taxon>
        <taxon>Pseudomonadati</taxon>
        <taxon>Pseudomonadota</taxon>
        <taxon>Alphaproteobacteria</taxon>
        <taxon>Rhodobacterales</taxon>
        <taxon>Roseobacteraceae</taxon>
        <taxon>Pseudosulfitobacter</taxon>
    </lineage>
</organism>
<keyword evidence="3" id="KW-1185">Reference proteome</keyword>
<name>A0A221K6N0_9RHOB</name>
<keyword evidence="2" id="KW-0614">Plasmid</keyword>
<dbReference type="AlphaFoldDB" id="A0A221K6N0"/>
<dbReference type="EMBL" id="CP022416">
    <property type="protein sequence ID" value="ASM74649.1"/>
    <property type="molecule type" value="Genomic_DNA"/>
</dbReference>
<sequence length="103" mass="10533">MKKLFALMTATLMLPAGAFAQDLTGYTAAETRICTIAQIQSGEGVCSQLEMPEPPQDVRVRVYRRTVATNEGLGGFNTGAGAAVVLAVVAAAALAGSSTNGTN</sequence>
<dbReference type="Proteomes" id="UP000199754">
    <property type="component" value="Plasmid pSMR1-1"/>
</dbReference>
<feature type="chain" id="PRO_5012307452" evidence="1">
    <location>
        <begin position="21"/>
        <end position="103"/>
    </location>
</feature>
<gene>
    <name evidence="2" type="ORF">SULPSESMR1_04954</name>
</gene>
<keyword evidence="1" id="KW-0732">Signal</keyword>